<dbReference type="PROSITE" id="PS51257">
    <property type="entry name" value="PROKAR_LIPOPROTEIN"/>
    <property type="match status" value="1"/>
</dbReference>
<name>G5J7U3_CROWT</name>
<evidence type="ECO:0000256" key="1">
    <source>
        <dbReference type="SAM" id="MobiDB-lite"/>
    </source>
</evidence>
<evidence type="ECO:0000313" key="3">
    <source>
        <dbReference type="Proteomes" id="UP000003477"/>
    </source>
</evidence>
<dbReference type="AlphaFoldDB" id="G5J7U3"/>
<dbReference type="SUPFAM" id="SSF50494">
    <property type="entry name" value="Trypsin-like serine proteases"/>
    <property type="match status" value="1"/>
</dbReference>
<evidence type="ECO:0000313" key="2">
    <source>
        <dbReference type="EMBL" id="EHJ11729.1"/>
    </source>
</evidence>
<dbReference type="PATRIC" id="fig|423471.3.peg.3307"/>
<comment type="caution">
    <text evidence="2">The sequence shown here is derived from an EMBL/GenBank/DDBJ whole genome shotgun (WGS) entry which is preliminary data.</text>
</comment>
<dbReference type="EMBL" id="AESD01000528">
    <property type="protein sequence ID" value="EHJ11729.1"/>
    <property type="molecule type" value="Genomic_DNA"/>
</dbReference>
<feature type="compositionally biased region" description="Basic and acidic residues" evidence="1">
    <location>
        <begin position="171"/>
        <end position="186"/>
    </location>
</feature>
<dbReference type="Proteomes" id="UP000003477">
    <property type="component" value="Unassembled WGS sequence"/>
</dbReference>
<proteinExistence type="predicted"/>
<feature type="region of interest" description="Disordered" evidence="1">
    <location>
        <begin position="166"/>
        <end position="189"/>
    </location>
</feature>
<accession>G5J7U3</accession>
<dbReference type="InterPro" id="IPR043504">
    <property type="entry name" value="Peptidase_S1_PA_chymotrypsin"/>
</dbReference>
<dbReference type="Pfam" id="PF13365">
    <property type="entry name" value="Trypsin_2"/>
    <property type="match status" value="1"/>
</dbReference>
<protein>
    <submittedName>
        <fullName evidence="2">Uncharacterized protein</fullName>
    </submittedName>
</protein>
<dbReference type="InterPro" id="IPR009003">
    <property type="entry name" value="Peptidase_S1_PA"/>
</dbReference>
<reference evidence="2 3" key="1">
    <citation type="journal article" date="2011" name="Front. Microbiol.">
        <title>Two Strains of Crocosphaera watsonii with Highly Conserved Genomes are Distinguished by Strain-Specific Features.</title>
        <authorList>
            <person name="Bench S.R."/>
            <person name="Ilikchyan I.N."/>
            <person name="Tripp H.J."/>
            <person name="Zehr J.P."/>
        </authorList>
    </citation>
    <scope>NUCLEOTIDE SEQUENCE [LARGE SCALE GENOMIC DNA]</scope>
    <source>
        <strain evidence="2 3">WH 0003</strain>
    </source>
</reference>
<organism evidence="2 3">
    <name type="scientific">Crocosphaera watsonii WH 0003</name>
    <dbReference type="NCBI Taxonomy" id="423471"/>
    <lineage>
        <taxon>Bacteria</taxon>
        <taxon>Bacillati</taxon>
        <taxon>Cyanobacteriota</taxon>
        <taxon>Cyanophyceae</taxon>
        <taxon>Oscillatoriophycideae</taxon>
        <taxon>Chroococcales</taxon>
        <taxon>Aphanothecaceae</taxon>
        <taxon>Crocosphaera</taxon>
    </lineage>
</organism>
<dbReference type="Gene3D" id="2.40.10.10">
    <property type="entry name" value="Trypsin-like serine proteases"/>
    <property type="match status" value="2"/>
</dbReference>
<sequence>MIKITPIIQIMLIITLVGCKQEPLTEPPISITPSSEKATLPKQSIVYITGGQGLASGVIIDSKDNTYFVLTARHVVGISPGPIEDPYKIVLHDNQKHTLNYDTDITKDKKRDLAIVTFKSDKKYPIAPLNSSVSVSQPVSIFGWKDCLGDPKSELTTGQIEQQLSNFNEMSKSDQEKSDNPKKDYDEGYTLKYTNPTIRGMSGTAVFNEQGEVVAIHGKPGEYRDNQYDYENCPTLDESYSHNWGIPIDIYLQSQLSNTIP</sequence>
<gene>
    <name evidence="2" type="ORF">CWATWH0003_3529</name>
</gene>